<dbReference type="STRING" id="1121922.GCA_000428905_03466"/>
<sequence>MSLETEVKSGSSKKQGGDAKNVKGHLKRELLTLKRNRIIEEATILFFDEGYAGTTIEAIADKLQVTKPFIYSYFKNKEAILAAVCETGISEALEVLQSALSTDGTYRDILIQTLWQVGDIVIKRQACVVTYLREIKKLNPKDAARILQKRKEFDHKIAKLIDDGTSAGEFDLGPRAMDAIWIGGLISWLPVWFSAAGKLSKNDVLFGLVSAGLKLIGAAKMSEVEKNNITGQ</sequence>
<keyword evidence="9" id="KW-1185">Reference proteome</keyword>
<dbReference type="PROSITE" id="PS01081">
    <property type="entry name" value="HTH_TETR_1"/>
    <property type="match status" value="1"/>
</dbReference>
<feature type="region of interest" description="Disordered" evidence="6">
    <location>
        <begin position="1"/>
        <end position="21"/>
    </location>
</feature>
<proteinExistence type="predicted"/>
<dbReference type="SUPFAM" id="SSF48498">
    <property type="entry name" value="Tetracyclin repressor-like, C-terminal domain"/>
    <property type="match status" value="1"/>
</dbReference>
<dbReference type="EMBL" id="BAEQ01000007">
    <property type="protein sequence ID" value="GAC27205.1"/>
    <property type="molecule type" value="Genomic_DNA"/>
</dbReference>
<dbReference type="GO" id="GO:0003700">
    <property type="term" value="F:DNA-binding transcription factor activity"/>
    <property type="evidence" value="ECO:0007669"/>
    <property type="project" value="TreeGrafter"/>
</dbReference>
<dbReference type="RefSeq" id="WP_006008540.1">
    <property type="nucleotide sequence ID" value="NZ_AUAV01000022.1"/>
</dbReference>
<dbReference type="PROSITE" id="PS50977">
    <property type="entry name" value="HTH_TETR_2"/>
    <property type="match status" value="1"/>
</dbReference>
<gene>
    <name evidence="8" type="ORF">GPAL_0325</name>
</gene>
<dbReference type="PRINTS" id="PR00455">
    <property type="entry name" value="HTHTETR"/>
</dbReference>
<evidence type="ECO:0000313" key="9">
    <source>
        <dbReference type="Proteomes" id="UP000006251"/>
    </source>
</evidence>
<evidence type="ECO:0000259" key="7">
    <source>
        <dbReference type="PROSITE" id="PS50977"/>
    </source>
</evidence>
<accession>K6ZV38</accession>
<dbReference type="Proteomes" id="UP000006251">
    <property type="component" value="Unassembled WGS sequence"/>
</dbReference>
<dbReference type="SUPFAM" id="SSF46689">
    <property type="entry name" value="Homeodomain-like"/>
    <property type="match status" value="1"/>
</dbReference>
<evidence type="ECO:0000256" key="6">
    <source>
        <dbReference type="SAM" id="MobiDB-lite"/>
    </source>
</evidence>
<evidence type="ECO:0000256" key="2">
    <source>
        <dbReference type="ARBA" id="ARBA00023015"/>
    </source>
</evidence>
<dbReference type="Pfam" id="PF17932">
    <property type="entry name" value="TetR_C_24"/>
    <property type="match status" value="1"/>
</dbReference>
<reference evidence="9" key="1">
    <citation type="journal article" date="2014" name="Environ. Microbiol.">
        <title>Comparative genomics of the marine bacterial genus Glaciecola reveals the high degree of genomic diversity and genomic characteristic for cold adaptation.</title>
        <authorList>
            <person name="Qin Q.L."/>
            <person name="Xie B.B."/>
            <person name="Yu Y."/>
            <person name="Shu Y.L."/>
            <person name="Rong J.C."/>
            <person name="Zhang Y.J."/>
            <person name="Zhao D.L."/>
            <person name="Chen X.L."/>
            <person name="Zhang X.Y."/>
            <person name="Chen B."/>
            <person name="Zhou B.C."/>
            <person name="Zhang Y.Z."/>
        </authorList>
    </citation>
    <scope>NUCLEOTIDE SEQUENCE [LARGE SCALE GENOMIC DNA]</scope>
    <source>
        <strain evidence="9">ACAM 615</strain>
    </source>
</reference>
<evidence type="ECO:0000256" key="1">
    <source>
        <dbReference type="ARBA" id="ARBA00022491"/>
    </source>
</evidence>
<name>K6ZV38_9ALTE</name>
<keyword evidence="3 5" id="KW-0238">DNA-binding</keyword>
<dbReference type="PANTHER" id="PTHR30055">
    <property type="entry name" value="HTH-TYPE TRANSCRIPTIONAL REGULATOR RUTR"/>
    <property type="match status" value="1"/>
</dbReference>
<protein>
    <recommendedName>
        <fullName evidence="7">HTH tetR-type domain-containing protein</fullName>
    </recommendedName>
</protein>
<dbReference type="InterPro" id="IPR009057">
    <property type="entry name" value="Homeodomain-like_sf"/>
</dbReference>
<dbReference type="Pfam" id="PF00440">
    <property type="entry name" value="TetR_N"/>
    <property type="match status" value="1"/>
</dbReference>
<dbReference type="OrthoDB" id="270177at2"/>
<dbReference type="Gene3D" id="1.10.357.10">
    <property type="entry name" value="Tetracycline Repressor, domain 2"/>
    <property type="match status" value="1"/>
</dbReference>
<comment type="caution">
    <text evidence="8">The sequence shown here is derived from an EMBL/GenBank/DDBJ whole genome shotgun (WGS) entry which is preliminary data.</text>
</comment>
<dbReference type="AlphaFoldDB" id="K6ZV38"/>
<keyword evidence="4" id="KW-0804">Transcription</keyword>
<feature type="domain" description="HTH tetR-type" evidence="7">
    <location>
        <begin position="32"/>
        <end position="92"/>
    </location>
</feature>
<keyword evidence="1" id="KW-0678">Repressor</keyword>
<dbReference type="InterPro" id="IPR041490">
    <property type="entry name" value="KstR2_TetR_C"/>
</dbReference>
<evidence type="ECO:0000256" key="4">
    <source>
        <dbReference type="ARBA" id="ARBA00023163"/>
    </source>
</evidence>
<dbReference type="InterPro" id="IPR050109">
    <property type="entry name" value="HTH-type_TetR-like_transc_reg"/>
</dbReference>
<keyword evidence="2" id="KW-0805">Transcription regulation</keyword>
<evidence type="ECO:0000313" key="8">
    <source>
        <dbReference type="EMBL" id="GAC27205.1"/>
    </source>
</evidence>
<evidence type="ECO:0000256" key="5">
    <source>
        <dbReference type="PROSITE-ProRule" id="PRU00335"/>
    </source>
</evidence>
<dbReference type="InterPro" id="IPR023772">
    <property type="entry name" value="DNA-bd_HTH_TetR-type_CS"/>
</dbReference>
<dbReference type="InterPro" id="IPR001647">
    <property type="entry name" value="HTH_TetR"/>
</dbReference>
<dbReference type="GO" id="GO:0000976">
    <property type="term" value="F:transcription cis-regulatory region binding"/>
    <property type="evidence" value="ECO:0007669"/>
    <property type="project" value="TreeGrafter"/>
</dbReference>
<dbReference type="InterPro" id="IPR036271">
    <property type="entry name" value="Tet_transcr_reg_TetR-rel_C_sf"/>
</dbReference>
<organism evidence="8 9">
    <name type="scientific">Brumicola pallidula DSM 14239 = ACAM 615</name>
    <dbReference type="NCBI Taxonomy" id="1121922"/>
    <lineage>
        <taxon>Bacteria</taxon>
        <taxon>Pseudomonadati</taxon>
        <taxon>Pseudomonadota</taxon>
        <taxon>Gammaproteobacteria</taxon>
        <taxon>Alteromonadales</taxon>
        <taxon>Alteromonadaceae</taxon>
        <taxon>Brumicola</taxon>
    </lineage>
</organism>
<evidence type="ECO:0000256" key="3">
    <source>
        <dbReference type="ARBA" id="ARBA00023125"/>
    </source>
</evidence>
<dbReference type="PANTHER" id="PTHR30055:SF175">
    <property type="entry name" value="HTH-TYPE TRANSCRIPTIONAL REPRESSOR KSTR2"/>
    <property type="match status" value="1"/>
</dbReference>
<feature type="DNA-binding region" description="H-T-H motif" evidence="5">
    <location>
        <begin position="55"/>
        <end position="74"/>
    </location>
</feature>